<dbReference type="GeneID" id="93616691"/>
<keyword evidence="2" id="KW-1185">Reference proteome</keyword>
<dbReference type="VEuPathDB" id="FungiDB:RO3G_09725"/>
<dbReference type="AlphaFoldDB" id="I1C985"/>
<name>I1C985_RHIO9</name>
<accession>I1C985</accession>
<dbReference type="InParanoid" id="I1C985"/>
<reference evidence="1 2" key="1">
    <citation type="journal article" date="2009" name="PLoS Genet.">
        <title>Genomic analysis of the basal lineage fungus Rhizopus oryzae reveals a whole-genome duplication.</title>
        <authorList>
            <person name="Ma L.-J."/>
            <person name="Ibrahim A.S."/>
            <person name="Skory C."/>
            <person name="Grabherr M.G."/>
            <person name="Burger G."/>
            <person name="Butler M."/>
            <person name="Elias M."/>
            <person name="Idnurm A."/>
            <person name="Lang B.F."/>
            <person name="Sone T."/>
            <person name="Abe A."/>
            <person name="Calvo S.E."/>
            <person name="Corrochano L.M."/>
            <person name="Engels R."/>
            <person name="Fu J."/>
            <person name="Hansberg W."/>
            <person name="Kim J.-M."/>
            <person name="Kodira C.D."/>
            <person name="Koehrsen M.J."/>
            <person name="Liu B."/>
            <person name="Miranda-Saavedra D."/>
            <person name="O'Leary S."/>
            <person name="Ortiz-Castellanos L."/>
            <person name="Poulter R."/>
            <person name="Rodriguez-Romero J."/>
            <person name="Ruiz-Herrera J."/>
            <person name="Shen Y.-Q."/>
            <person name="Zeng Q."/>
            <person name="Galagan J."/>
            <person name="Birren B.W."/>
            <person name="Cuomo C.A."/>
            <person name="Wickes B.L."/>
        </authorList>
    </citation>
    <scope>NUCLEOTIDE SEQUENCE [LARGE SCALE GENOMIC DNA]</scope>
    <source>
        <strain evidence="2">RA 99-880 / ATCC MYA-4621 / FGSC 9543 / NRRL 43880</strain>
    </source>
</reference>
<organism evidence="1 2">
    <name type="scientific">Rhizopus delemar (strain RA 99-880 / ATCC MYA-4621 / FGSC 9543 / NRRL 43880)</name>
    <name type="common">Mucormycosis agent</name>
    <name type="synonym">Rhizopus arrhizus var. delemar</name>
    <dbReference type="NCBI Taxonomy" id="246409"/>
    <lineage>
        <taxon>Eukaryota</taxon>
        <taxon>Fungi</taxon>
        <taxon>Fungi incertae sedis</taxon>
        <taxon>Mucoromycota</taxon>
        <taxon>Mucoromycotina</taxon>
        <taxon>Mucoromycetes</taxon>
        <taxon>Mucorales</taxon>
        <taxon>Mucorineae</taxon>
        <taxon>Rhizopodaceae</taxon>
        <taxon>Rhizopus</taxon>
    </lineage>
</organism>
<evidence type="ECO:0000313" key="1">
    <source>
        <dbReference type="EMBL" id="EIE85015.1"/>
    </source>
</evidence>
<sequence length="52" mass="5749">MGMDCRNNQTAIDAFTSPLFHKHQNRSGSNNFKLLGAFLSIHPKVLEGLAYG</sequence>
<dbReference type="RefSeq" id="XP_067520411.1">
    <property type="nucleotide sequence ID" value="XM_067664310.1"/>
</dbReference>
<gene>
    <name evidence="1" type="ORF">RO3G_09725</name>
</gene>
<protein>
    <submittedName>
        <fullName evidence="1">Uncharacterized protein</fullName>
    </submittedName>
</protein>
<evidence type="ECO:0000313" key="2">
    <source>
        <dbReference type="Proteomes" id="UP000009138"/>
    </source>
</evidence>
<proteinExistence type="predicted"/>
<dbReference type="Proteomes" id="UP000009138">
    <property type="component" value="Unassembled WGS sequence"/>
</dbReference>
<dbReference type="EMBL" id="CH476738">
    <property type="protein sequence ID" value="EIE85015.1"/>
    <property type="molecule type" value="Genomic_DNA"/>
</dbReference>